<feature type="domain" description="SusE outer membrane protein" evidence="2">
    <location>
        <begin position="22"/>
        <end position="113"/>
    </location>
</feature>
<evidence type="ECO:0000313" key="5">
    <source>
        <dbReference type="Proteomes" id="UP000032417"/>
    </source>
</evidence>
<dbReference type="HOGENOM" id="CLU_042892_1_0_10"/>
<dbReference type="EMBL" id="LN515532">
    <property type="protein sequence ID" value="CEA14985.1"/>
    <property type="molecule type" value="Genomic_DNA"/>
</dbReference>
<dbReference type="STRING" id="1562970.ING2E5B_0215"/>
<sequence length="380" mass="41880">MKKIYIIFLLLASLGMLWSCQEDEQVVLKHPDSFVLNVPKYASGIYDLKNMETIEFTTSQPDYGFTAVANYSVEISLTEDFAKSDTLPGTYTSAKFNVQAADIALALMGLYGIVDENEFPTEPFPLYVRLISVLNSNNDGAVKSNVIMLPRVKSYFALDPMVMPEEMYIIGNVAGNWSWDGATTMIPIWGTPGKFWSIQYLGQTGDGANAEIKFNTVKEWDGNEFGFSGTAINESGTADPGASDSGGNIGIGNPGWYIVVVTTTINGREYEYAVDFFPPHVHLQGPTAGGNWDTTDEIYRFAIPDLSLGADADFVSPPFTNDGEIRASIKLPGQEWWHTEFLVFDGVFVPRGTGDDQERVSGKAGQRLYINFTEFTGKIQ</sequence>
<accession>A0A098BWE5</accession>
<dbReference type="KEGG" id="pbt:ING2E5B_0215"/>
<dbReference type="InterPro" id="IPR032187">
    <property type="entry name" value="SusF/SusE-like_C"/>
</dbReference>
<protein>
    <submittedName>
        <fullName evidence="4">Putative carbohydrate-binding module</fullName>
    </submittedName>
</protein>
<evidence type="ECO:0000259" key="3">
    <source>
        <dbReference type="Pfam" id="PF16411"/>
    </source>
</evidence>
<evidence type="ECO:0000259" key="2">
    <source>
        <dbReference type="Pfam" id="PF14292"/>
    </source>
</evidence>
<evidence type="ECO:0000256" key="1">
    <source>
        <dbReference type="SAM" id="SignalP"/>
    </source>
</evidence>
<dbReference type="AlphaFoldDB" id="A0A098BWE5"/>
<feature type="domain" description="Outer membrane protein SusF/SusE-like C-terminal" evidence="3">
    <location>
        <begin position="280"/>
        <end position="378"/>
    </location>
</feature>
<dbReference type="OrthoDB" id="1100554at2"/>
<feature type="chain" id="PRO_5030002939" evidence="1">
    <location>
        <begin position="25"/>
        <end position="380"/>
    </location>
</feature>
<gene>
    <name evidence="4" type="ORF">ING2E5B_0215</name>
</gene>
<reference evidence="4 5" key="1">
    <citation type="submission" date="2014-08" db="EMBL/GenBank/DDBJ databases">
        <authorList>
            <person name="Wibberg D."/>
        </authorList>
    </citation>
    <scope>NUCLEOTIDE SEQUENCE [LARGE SCALE GENOMIC DNA]</scope>
    <source>
        <strain evidence="5">ING2-E5B</strain>
    </source>
</reference>
<dbReference type="CDD" id="cd12965">
    <property type="entry name" value="CBM-Eb_CBM-Fb"/>
    <property type="match status" value="1"/>
</dbReference>
<evidence type="ECO:0000313" key="4">
    <source>
        <dbReference type="EMBL" id="CEA14985.1"/>
    </source>
</evidence>
<dbReference type="GO" id="GO:0019867">
    <property type="term" value="C:outer membrane"/>
    <property type="evidence" value="ECO:0007669"/>
    <property type="project" value="InterPro"/>
</dbReference>
<keyword evidence="1" id="KW-0732">Signal</keyword>
<dbReference type="GO" id="GO:2001070">
    <property type="term" value="F:starch binding"/>
    <property type="evidence" value="ECO:0007669"/>
    <property type="project" value="InterPro"/>
</dbReference>
<proteinExistence type="predicted"/>
<feature type="signal peptide" evidence="1">
    <location>
        <begin position="1"/>
        <end position="24"/>
    </location>
</feature>
<dbReference type="Gene3D" id="2.60.40.3620">
    <property type="match status" value="1"/>
</dbReference>
<keyword evidence="5" id="KW-1185">Reference proteome</keyword>
<dbReference type="InterPro" id="IPR025970">
    <property type="entry name" value="SusE"/>
</dbReference>
<dbReference type="Gene3D" id="2.60.40.3610">
    <property type="match status" value="1"/>
</dbReference>
<feature type="domain" description="Outer membrane protein SusF/SusE-like C-terminal" evidence="3">
    <location>
        <begin position="166"/>
        <end position="263"/>
    </location>
</feature>
<dbReference type="Pfam" id="PF16411">
    <property type="entry name" value="SusF_SusE"/>
    <property type="match status" value="2"/>
</dbReference>
<dbReference type="Pfam" id="PF14292">
    <property type="entry name" value="SusE"/>
    <property type="match status" value="1"/>
</dbReference>
<dbReference type="CDD" id="cd12966">
    <property type="entry name" value="CBM-Ec_CBM-Fc"/>
    <property type="match status" value="1"/>
</dbReference>
<organism evidence="4 5">
    <name type="scientific">Fermentimonas caenicola</name>
    <dbReference type="NCBI Taxonomy" id="1562970"/>
    <lineage>
        <taxon>Bacteria</taxon>
        <taxon>Pseudomonadati</taxon>
        <taxon>Bacteroidota</taxon>
        <taxon>Bacteroidia</taxon>
        <taxon>Bacteroidales</taxon>
        <taxon>Dysgonomonadaceae</taxon>
        <taxon>Fermentimonas</taxon>
    </lineage>
</organism>
<name>A0A098BWE5_9BACT</name>
<dbReference type="Proteomes" id="UP000032417">
    <property type="component" value="Chromosome 1"/>
</dbReference>